<sequence length="75" mass="8265">MNKSNADRPTIDPFDWEELLREGVRNSALTAYAIAQEAGVSDGQLSRFLRGERTLTLPVASKIGRVVGLTLNQHI</sequence>
<dbReference type="Pfam" id="PF01381">
    <property type="entry name" value="HTH_3"/>
    <property type="match status" value="1"/>
</dbReference>
<dbReference type="Proteomes" id="UP000318017">
    <property type="component" value="Chromosome"/>
</dbReference>
<dbReference type="CDD" id="cd00093">
    <property type="entry name" value="HTH_XRE"/>
    <property type="match status" value="1"/>
</dbReference>
<dbReference type="GO" id="GO:0003677">
    <property type="term" value="F:DNA binding"/>
    <property type="evidence" value="ECO:0007669"/>
    <property type="project" value="InterPro"/>
</dbReference>
<dbReference type="AlphaFoldDB" id="A0A518GFJ6"/>
<dbReference type="InterPro" id="IPR001387">
    <property type="entry name" value="Cro/C1-type_HTH"/>
</dbReference>
<keyword evidence="3" id="KW-1185">Reference proteome</keyword>
<accession>A0A518GFJ6</accession>
<dbReference type="PROSITE" id="PS50943">
    <property type="entry name" value="HTH_CROC1"/>
    <property type="match status" value="1"/>
</dbReference>
<evidence type="ECO:0000259" key="1">
    <source>
        <dbReference type="PROSITE" id="PS50943"/>
    </source>
</evidence>
<feature type="domain" description="HTH cro/C1-type" evidence="1">
    <location>
        <begin position="29"/>
        <end position="74"/>
    </location>
</feature>
<proteinExistence type="predicted"/>
<dbReference type="OrthoDB" id="284931at2"/>
<organism evidence="2 3">
    <name type="scientific">Aureliella helgolandensis</name>
    <dbReference type="NCBI Taxonomy" id="2527968"/>
    <lineage>
        <taxon>Bacteria</taxon>
        <taxon>Pseudomonadati</taxon>
        <taxon>Planctomycetota</taxon>
        <taxon>Planctomycetia</taxon>
        <taxon>Pirellulales</taxon>
        <taxon>Pirellulaceae</taxon>
        <taxon>Aureliella</taxon>
    </lineage>
</organism>
<evidence type="ECO:0000313" key="2">
    <source>
        <dbReference type="EMBL" id="QDV27375.1"/>
    </source>
</evidence>
<evidence type="ECO:0000313" key="3">
    <source>
        <dbReference type="Proteomes" id="UP000318017"/>
    </source>
</evidence>
<gene>
    <name evidence="2" type="ORF">Q31a_57640</name>
</gene>
<dbReference type="EMBL" id="CP036298">
    <property type="protein sequence ID" value="QDV27375.1"/>
    <property type="molecule type" value="Genomic_DNA"/>
</dbReference>
<name>A0A518GFJ6_9BACT</name>
<dbReference type="RefSeq" id="WP_145084671.1">
    <property type="nucleotide sequence ID" value="NZ_CP036298.1"/>
</dbReference>
<dbReference type="KEGG" id="ahel:Q31a_57640"/>
<dbReference type="SUPFAM" id="SSF47413">
    <property type="entry name" value="lambda repressor-like DNA-binding domains"/>
    <property type="match status" value="1"/>
</dbReference>
<reference evidence="2 3" key="1">
    <citation type="submission" date="2019-02" db="EMBL/GenBank/DDBJ databases">
        <title>Deep-cultivation of Planctomycetes and their phenomic and genomic characterization uncovers novel biology.</title>
        <authorList>
            <person name="Wiegand S."/>
            <person name="Jogler M."/>
            <person name="Boedeker C."/>
            <person name="Pinto D."/>
            <person name="Vollmers J."/>
            <person name="Rivas-Marin E."/>
            <person name="Kohn T."/>
            <person name="Peeters S.H."/>
            <person name="Heuer A."/>
            <person name="Rast P."/>
            <person name="Oberbeckmann S."/>
            <person name="Bunk B."/>
            <person name="Jeske O."/>
            <person name="Meyerdierks A."/>
            <person name="Storesund J.E."/>
            <person name="Kallscheuer N."/>
            <person name="Luecker S."/>
            <person name="Lage O.M."/>
            <person name="Pohl T."/>
            <person name="Merkel B.J."/>
            <person name="Hornburger P."/>
            <person name="Mueller R.-W."/>
            <person name="Bruemmer F."/>
            <person name="Labrenz M."/>
            <person name="Spormann A.M."/>
            <person name="Op den Camp H."/>
            <person name="Overmann J."/>
            <person name="Amann R."/>
            <person name="Jetten M.S.M."/>
            <person name="Mascher T."/>
            <person name="Medema M.H."/>
            <person name="Devos D.P."/>
            <person name="Kaster A.-K."/>
            <person name="Ovreas L."/>
            <person name="Rohde M."/>
            <person name="Galperin M.Y."/>
            <person name="Jogler C."/>
        </authorList>
    </citation>
    <scope>NUCLEOTIDE SEQUENCE [LARGE SCALE GENOMIC DNA]</scope>
    <source>
        <strain evidence="2 3">Q31a</strain>
    </source>
</reference>
<dbReference type="Gene3D" id="1.10.260.40">
    <property type="entry name" value="lambda repressor-like DNA-binding domains"/>
    <property type="match status" value="1"/>
</dbReference>
<dbReference type="InterPro" id="IPR010982">
    <property type="entry name" value="Lambda_DNA-bd_dom_sf"/>
</dbReference>
<protein>
    <recommendedName>
        <fullName evidence="1">HTH cro/C1-type domain-containing protein</fullName>
    </recommendedName>
</protein>